<accession>W5RBE0</accession>
<reference evidence="2" key="1">
    <citation type="submission" date="2013-01" db="EMBL/GenBank/DDBJ databases">
        <title>An Alpha-L-Rhamnosidase with Exceptional Activity on Rutin from the Metagenome of the Elephants Distal Gut.</title>
        <authorList>
            <person name="Rabausch U."/>
            <person name="Ilmberger N."/>
            <person name="Streit W.R."/>
        </authorList>
    </citation>
    <scope>NUCLEOTIDE SEQUENCE</scope>
</reference>
<feature type="compositionally biased region" description="Polar residues" evidence="1">
    <location>
        <begin position="1"/>
        <end position="10"/>
    </location>
</feature>
<name>W5RBE0_9BACT</name>
<proteinExistence type="predicted"/>
<feature type="region of interest" description="Disordered" evidence="1">
    <location>
        <begin position="1"/>
        <end position="52"/>
    </location>
</feature>
<organism evidence="2">
    <name type="scientific">uncultured bacterium Ele45G2</name>
    <dbReference type="NCBI Taxonomy" id="1340031"/>
    <lineage>
        <taxon>Bacteria</taxon>
        <taxon>environmental samples</taxon>
    </lineage>
</organism>
<sequence length="94" mass="10546">MSVAASNCHSRLQGANGRSTSVTGLSNRPGWSHLETDSIVRDDRPNPTRWRPVPRYSEKALCIESCQRTYISALRDKIEPVPSQKWLKQLAKGP</sequence>
<feature type="compositionally biased region" description="Polar residues" evidence="1">
    <location>
        <begin position="16"/>
        <end position="26"/>
    </location>
</feature>
<dbReference type="EMBL" id="KC502869">
    <property type="protein sequence ID" value="AGS50303.1"/>
    <property type="molecule type" value="Genomic_DNA"/>
</dbReference>
<protein>
    <submittedName>
        <fullName evidence="2">Uncharacterized protein</fullName>
    </submittedName>
</protein>
<evidence type="ECO:0000313" key="2">
    <source>
        <dbReference type="EMBL" id="AGS50303.1"/>
    </source>
</evidence>
<evidence type="ECO:0000256" key="1">
    <source>
        <dbReference type="SAM" id="MobiDB-lite"/>
    </source>
</evidence>
<dbReference type="AlphaFoldDB" id="W5RBE0"/>
<feature type="compositionally biased region" description="Basic and acidic residues" evidence="1">
    <location>
        <begin position="34"/>
        <end position="46"/>
    </location>
</feature>